<dbReference type="SUPFAM" id="SSF46785">
    <property type="entry name" value="Winged helix' DNA-binding domain"/>
    <property type="match status" value="1"/>
</dbReference>
<evidence type="ECO:0000313" key="3">
    <source>
        <dbReference type="Proteomes" id="UP000466535"/>
    </source>
</evidence>
<sequence length="84" mass="9774">MNEYGEKITQVEEQYGQTANYMRVLTAIKTMDDVWTVRDIMDVTGVPERTTRRIVGQLQTVGFIEQVDEKKTLGKPIPYYRLNC</sequence>
<dbReference type="GO" id="GO:0006355">
    <property type="term" value="P:regulation of DNA-templated transcription"/>
    <property type="evidence" value="ECO:0007669"/>
    <property type="project" value="InterPro"/>
</dbReference>
<keyword evidence="3" id="KW-1185">Reference proteome</keyword>
<accession>A0A6B0SXW8</accession>
<dbReference type="GO" id="GO:0003677">
    <property type="term" value="F:DNA binding"/>
    <property type="evidence" value="ECO:0007669"/>
    <property type="project" value="InterPro"/>
</dbReference>
<evidence type="ECO:0000313" key="2">
    <source>
        <dbReference type="EMBL" id="MXR50195.1"/>
    </source>
</evidence>
<dbReference type="Gene3D" id="1.10.10.10">
    <property type="entry name" value="Winged helix-like DNA-binding domain superfamily/Winged helix DNA-binding domain"/>
    <property type="match status" value="1"/>
</dbReference>
<dbReference type="RefSeq" id="WP_159762349.1">
    <property type="nucleotide sequence ID" value="NZ_WUUT01000001.1"/>
</dbReference>
<dbReference type="Pfam" id="PF09339">
    <property type="entry name" value="HTH_IclR"/>
    <property type="match status" value="1"/>
</dbReference>
<organism evidence="2 3">
    <name type="scientific">Halovenus carboxidivorans</name>
    <dbReference type="NCBI Taxonomy" id="2692199"/>
    <lineage>
        <taxon>Archaea</taxon>
        <taxon>Methanobacteriati</taxon>
        <taxon>Methanobacteriota</taxon>
        <taxon>Stenosarchaea group</taxon>
        <taxon>Halobacteria</taxon>
        <taxon>Halobacteriales</taxon>
        <taxon>Haloarculaceae</taxon>
        <taxon>Halovenus</taxon>
    </lineage>
</organism>
<dbReference type="InterPro" id="IPR005471">
    <property type="entry name" value="Tscrpt_reg_IclR_N"/>
</dbReference>
<evidence type="ECO:0000259" key="1">
    <source>
        <dbReference type="Pfam" id="PF09339"/>
    </source>
</evidence>
<gene>
    <name evidence="2" type="ORF">GRX03_01035</name>
</gene>
<dbReference type="AlphaFoldDB" id="A0A6B0SXW8"/>
<comment type="caution">
    <text evidence="2">The sequence shown here is derived from an EMBL/GenBank/DDBJ whole genome shotgun (WGS) entry which is preliminary data.</text>
</comment>
<feature type="domain" description="HTH iclR-type" evidence="1">
    <location>
        <begin position="22"/>
        <end position="67"/>
    </location>
</feature>
<name>A0A6B0SXW8_9EURY</name>
<dbReference type="InterPro" id="IPR036388">
    <property type="entry name" value="WH-like_DNA-bd_sf"/>
</dbReference>
<proteinExistence type="predicted"/>
<dbReference type="EMBL" id="WUUT01000001">
    <property type="protein sequence ID" value="MXR50195.1"/>
    <property type="molecule type" value="Genomic_DNA"/>
</dbReference>
<dbReference type="InterPro" id="IPR036390">
    <property type="entry name" value="WH_DNA-bd_sf"/>
</dbReference>
<reference evidence="2 3" key="1">
    <citation type="submission" date="2019-12" db="EMBL/GenBank/DDBJ databases">
        <title>Isolation and characterization of three novel carbon monoxide-oxidizing members of Halobacteria from salione crusts and soils.</title>
        <authorList>
            <person name="Myers M.R."/>
            <person name="King G.M."/>
        </authorList>
    </citation>
    <scope>NUCLEOTIDE SEQUENCE [LARGE SCALE GENOMIC DNA]</scope>
    <source>
        <strain evidence="2 3">WSH3</strain>
    </source>
</reference>
<protein>
    <submittedName>
        <fullName evidence="2">Helix-turn-helix domain-containing protein</fullName>
    </submittedName>
</protein>
<dbReference type="Proteomes" id="UP000466535">
    <property type="component" value="Unassembled WGS sequence"/>
</dbReference>